<proteinExistence type="predicted"/>
<sequence>MALAAAKSCAIKPWCGFREWTMQQVYYNTELAFLHWPQATLDEDVFALNLDIEDLSANIVVWSTPLEVAQYVLRHRLDEISMGSKPLAAVEWTDNTVSYRFKPAMPRFVGAPLKIHAIRHDLAERSCANEQISQRRSSTRWTRVSTKLCQCVWQLRQANDNAFERITAKVTPRMSCVCISQCLFGKEALDDIMSPS</sequence>
<keyword evidence="2" id="KW-1185">Reference proteome</keyword>
<evidence type="ECO:0000313" key="1">
    <source>
        <dbReference type="EMBL" id="KAF0731187.1"/>
    </source>
</evidence>
<reference evidence="1 2" key="1">
    <citation type="submission" date="2019-07" db="EMBL/GenBank/DDBJ databases">
        <title>Genomics analysis of Aphanomyces spp. identifies a new class of oomycete effector associated with host adaptation.</title>
        <authorList>
            <person name="Gaulin E."/>
        </authorList>
    </citation>
    <scope>NUCLEOTIDE SEQUENCE [LARGE SCALE GENOMIC DNA]</scope>
    <source>
        <strain evidence="1 2">ATCC 201684</strain>
    </source>
</reference>
<dbReference type="Proteomes" id="UP000481153">
    <property type="component" value="Unassembled WGS sequence"/>
</dbReference>
<name>A0A6G0WUQ9_9STRA</name>
<organism evidence="1 2">
    <name type="scientific">Aphanomyces euteiches</name>
    <dbReference type="NCBI Taxonomy" id="100861"/>
    <lineage>
        <taxon>Eukaryota</taxon>
        <taxon>Sar</taxon>
        <taxon>Stramenopiles</taxon>
        <taxon>Oomycota</taxon>
        <taxon>Saprolegniomycetes</taxon>
        <taxon>Saprolegniales</taxon>
        <taxon>Verrucalvaceae</taxon>
        <taxon>Aphanomyces</taxon>
    </lineage>
</organism>
<gene>
    <name evidence="1" type="ORF">Ae201684_011453</name>
</gene>
<evidence type="ECO:0000313" key="2">
    <source>
        <dbReference type="Proteomes" id="UP000481153"/>
    </source>
</evidence>
<protein>
    <submittedName>
        <fullName evidence="1">Uncharacterized protein</fullName>
    </submittedName>
</protein>
<accession>A0A6G0WUQ9</accession>
<dbReference type="AlphaFoldDB" id="A0A6G0WUQ9"/>
<comment type="caution">
    <text evidence="1">The sequence shown here is derived from an EMBL/GenBank/DDBJ whole genome shotgun (WGS) entry which is preliminary data.</text>
</comment>
<dbReference type="EMBL" id="VJMJ01000146">
    <property type="protein sequence ID" value="KAF0731187.1"/>
    <property type="molecule type" value="Genomic_DNA"/>
</dbReference>